<dbReference type="EMBL" id="JAVRRL010000079">
    <property type="protein sequence ID" value="KAK5108713.1"/>
    <property type="molecule type" value="Genomic_DNA"/>
</dbReference>
<comment type="caution">
    <text evidence="2">The sequence shown here is derived from an EMBL/GenBank/DDBJ whole genome shotgun (WGS) entry which is preliminary data.</text>
</comment>
<gene>
    <name evidence="2" type="ORF">LTR62_007860</name>
</gene>
<feature type="compositionally biased region" description="Polar residues" evidence="1">
    <location>
        <begin position="792"/>
        <end position="805"/>
    </location>
</feature>
<feature type="compositionally biased region" description="Polar residues" evidence="1">
    <location>
        <begin position="433"/>
        <end position="443"/>
    </location>
</feature>
<feature type="region of interest" description="Disordered" evidence="1">
    <location>
        <begin position="617"/>
        <end position="805"/>
    </location>
</feature>
<organism evidence="2 3">
    <name type="scientific">Meristemomyces frigidus</name>
    <dbReference type="NCBI Taxonomy" id="1508187"/>
    <lineage>
        <taxon>Eukaryota</taxon>
        <taxon>Fungi</taxon>
        <taxon>Dikarya</taxon>
        <taxon>Ascomycota</taxon>
        <taxon>Pezizomycotina</taxon>
        <taxon>Dothideomycetes</taxon>
        <taxon>Dothideomycetidae</taxon>
        <taxon>Mycosphaerellales</taxon>
        <taxon>Teratosphaeriaceae</taxon>
        <taxon>Meristemomyces</taxon>
    </lineage>
</organism>
<feature type="compositionally biased region" description="Basic and acidic residues" evidence="1">
    <location>
        <begin position="217"/>
        <end position="226"/>
    </location>
</feature>
<feature type="region of interest" description="Disordered" evidence="1">
    <location>
        <begin position="97"/>
        <end position="157"/>
    </location>
</feature>
<feature type="region of interest" description="Disordered" evidence="1">
    <location>
        <begin position="571"/>
        <end position="605"/>
    </location>
</feature>
<evidence type="ECO:0000256" key="1">
    <source>
        <dbReference type="SAM" id="MobiDB-lite"/>
    </source>
</evidence>
<protein>
    <submittedName>
        <fullName evidence="2">Uncharacterized protein</fullName>
    </submittedName>
</protein>
<dbReference type="Proteomes" id="UP001310890">
    <property type="component" value="Unassembled WGS sequence"/>
</dbReference>
<feature type="region of interest" description="Disordered" evidence="1">
    <location>
        <begin position="217"/>
        <end position="276"/>
    </location>
</feature>
<feature type="region of interest" description="Disordered" evidence="1">
    <location>
        <begin position="414"/>
        <end position="459"/>
    </location>
</feature>
<feature type="compositionally biased region" description="Polar residues" evidence="1">
    <location>
        <begin position="97"/>
        <end position="116"/>
    </location>
</feature>
<feature type="region of interest" description="Disordered" evidence="1">
    <location>
        <begin position="321"/>
        <end position="390"/>
    </location>
</feature>
<accession>A0AAN7TB94</accession>
<feature type="compositionally biased region" description="Polar residues" evidence="1">
    <location>
        <begin position="370"/>
        <end position="389"/>
    </location>
</feature>
<reference evidence="2" key="1">
    <citation type="submission" date="2023-08" db="EMBL/GenBank/DDBJ databases">
        <title>Black Yeasts Isolated from many extreme environments.</title>
        <authorList>
            <person name="Coleine C."/>
            <person name="Stajich J.E."/>
            <person name="Selbmann L."/>
        </authorList>
    </citation>
    <scope>NUCLEOTIDE SEQUENCE</scope>
    <source>
        <strain evidence="2">CCFEE 5401</strain>
    </source>
</reference>
<sequence>MEGEEEDDRYFDAQQSGSELARVMGMGHINSGPAADWDKLDIVTGSIALARRNIEASPVAKSHHRRSYQETVPAIPAIPAKYLQHGQRASICVITRTQSSDDAPVPTASQRGSEVTATRERFEEENRGRSARPASQSRRVDTRDFGQQAQPLASDDWLGRAKRSASLHGSSLRRRSLHLFGASHTPEEAQAANATDEVMSGMARGNEKDLFMELARGHDKSAEEPQRSMSRGGRALSRLSQAGHRRSLPAEAILTSPADRRPKSSGTGLPRPGSRLEALQNNASQYRSGNDRTSLLSASSVNVSGRSTSVRANRSFTTHGGIISSAASEDARSPDMPSFGRRRPSYGPQGVYERSTESASKALERLSDSPAASSEAKLSNGASTASVDSDTADTVWDELDELKSRIKKLELTGKLPGSSGAAVSGVTSERPRSATTAPTTIESSPKIERKPDTETRSTQQAVEITAFGPGVTSIHPLLHSALAKAKPLLHTPLYRSLEATAADALQLAALTGSAGPQGTTFSAASIINGLTVSDRHVRRKADSMCRNLTDLTLALCEGKHEASSVLASPITLDSSSPTIRHPRSTLGRAESIERDISRSRSRPFSRLEARRSSILGIGANGSINGESSLEEGEDAPGTTPSAPSDHRRLSRAGSRLLSVRSTRNGSVSGDEGSIVRPPSRAVTEAGGFRLRSNAPQEYSSLSPGQDSSPSFRESLAARRNNGSAFESNRELGRVASLNLNSERRRWTKESTPPVLEEESNGRDEPTPSSQPRRRITSMGHFGSRRVDDHTNRTSSLSQRRSVVVE</sequence>
<feature type="compositionally biased region" description="Low complexity" evidence="1">
    <location>
        <begin position="651"/>
        <end position="661"/>
    </location>
</feature>
<proteinExistence type="predicted"/>
<feature type="compositionally biased region" description="Basic and acidic residues" evidence="1">
    <location>
        <begin position="117"/>
        <end position="128"/>
    </location>
</feature>
<evidence type="ECO:0000313" key="2">
    <source>
        <dbReference type="EMBL" id="KAK5108713.1"/>
    </source>
</evidence>
<evidence type="ECO:0000313" key="3">
    <source>
        <dbReference type="Proteomes" id="UP001310890"/>
    </source>
</evidence>
<feature type="compositionally biased region" description="Basic and acidic residues" evidence="1">
    <location>
        <begin position="445"/>
        <end position="455"/>
    </location>
</feature>
<dbReference type="AlphaFoldDB" id="A0AAN7TB94"/>
<feature type="compositionally biased region" description="Low complexity" evidence="1">
    <location>
        <begin position="699"/>
        <end position="710"/>
    </location>
</feature>
<name>A0AAN7TB94_9PEZI</name>
<feature type="compositionally biased region" description="Low complexity" evidence="1">
    <location>
        <begin position="417"/>
        <end position="426"/>
    </location>
</feature>